<evidence type="ECO:0000313" key="2">
    <source>
        <dbReference type="EMBL" id="CDW80486.1"/>
    </source>
</evidence>
<feature type="compositionally biased region" description="Polar residues" evidence="1">
    <location>
        <begin position="663"/>
        <end position="680"/>
    </location>
</feature>
<feature type="compositionally biased region" description="Basic and acidic residues" evidence="1">
    <location>
        <begin position="597"/>
        <end position="607"/>
    </location>
</feature>
<gene>
    <name evidence="2" type="primary">Contig11179.g11942</name>
    <name evidence="2" type="ORF">STYLEM_9485</name>
</gene>
<reference evidence="2 3" key="1">
    <citation type="submission" date="2014-06" db="EMBL/GenBank/DDBJ databases">
        <authorList>
            <person name="Swart Estienne"/>
        </authorList>
    </citation>
    <scope>NUCLEOTIDE SEQUENCE [LARGE SCALE GENOMIC DNA]</scope>
    <source>
        <strain evidence="2 3">130c</strain>
    </source>
</reference>
<feature type="compositionally biased region" description="Low complexity" evidence="1">
    <location>
        <begin position="225"/>
        <end position="237"/>
    </location>
</feature>
<evidence type="ECO:0000313" key="3">
    <source>
        <dbReference type="Proteomes" id="UP000039865"/>
    </source>
</evidence>
<feature type="region of interest" description="Disordered" evidence="1">
    <location>
        <begin position="663"/>
        <end position="694"/>
    </location>
</feature>
<feature type="region of interest" description="Disordered" evidence="1">
    <location>
        <begin position="587"/>
        <end position="624"/>
    </location>
</feature>
<dbReference type="AlphaFoldDB" id="A0A078AF74"/>
<dbReference type="Proteomes" id="UP000039865">
    <property type="component" value="Unassembled WGS sequence"/>
</dbReference>
<protein>
    <submittedName>
        <fullName evidence="2">Uncharacterized protein</fullName>
    </submittedName>
</protein>
<name>A0A078AF74_STYLE</name>
<feature type="region of interest" description="Disordered" evidence="1">
    <location>
        <begin position="40"/>
        <end position="63"/>
    </location>
</feature>
<feature type="compositionally biased region" description="Low complexity" evidence="1">
    <location>
        <begin position="608"/>
        <end position="618"/>
    </location>
</feature>
<keyword evidence="3" id="KW-1185">Reference proteome</keyword>
<dbReference type="PANTHER" id="PTHR37028:SF4">
    <property type="entry name" value="ALMS MOTIF DOMAIN-CONTAINING PROTEIN"/>
    <property type="match status" value="1"/>
</dbReference>
<sequence>MDKPEEQYLYQKTNQTDYSALDTNLKLIQDMLNQPLQNTNNHSTYQSANAFGNQKSSVSSSQQFNGQMRQMNGIHDNQLMVDQQNNNNMIQTHMQYPCDYIFQQEEPPVEYRLMQFNEIYKNRKQEAQMQYNQQLYGSVEGSVHNSQNNFSQYLSNKQQNNNQPPITFQPQINPLSDRIVSSLENRVGKVQDRLYDQHKKQQAIKSQMQSQIVKDAKENAKPQISQKSKQMMSQKSSTNEPIEERLISFKKRIEGKKHQLEDKYKEQCTFKPQINEHSKVKSGYINRPKDLLYQPLKKQSLQVNNESDGSNFRPNLNKKTLEIVEKKCEGMSVYDRLTQSVERLTDSTNLASDHQLTFVPQINPISDELDNRMKMGFRDDTLGFGAGKERWQTLYELGLKKKEDMEILRKNYQEMKELEEKSCTFKPQIYSKGTIYDPSTRMGGDSCGNKVSIFDRSKAWAENKLKKIEILKEQYVDKDIDECTFQPALNNHDLKSLKNHRRQISVDSLRNHQVDEVDQESSDDYQQRQLDEYQKLQQSQNYYNKITEVVQEKNAKSVERFVNRLQNVRQQKIEQIEEQKKQIGSGNLWKNQITVPKEPKFNKRNENNRSSTLSNNNNGYQSARVNSVSRGYGGAARTSQNLSQLIDQFGQKSVKNIETKNKTSFSSGLDQSQISQSTTNKFKRNNTLREDGSMIKNEPVKFEANMEFDSCLSLLHQHIQSLDI</sequence>
<organism evidence="2 3">
    <name type="scientific">Stylonychia lemnae</name>
    <name type="common">Ciliate</name>
    <dbReference type="NCBI Taxonomy" id="5949"/>
    <lineage>
        <taxon>Eukaryota</taxon>
        <taxon>Sar</taxon>
        <taxon>Alveolata</taxon>
        <taxon>Ciliophora</taxon>
        <taxon>Intramacronucleata</taxon>
        <taxon>Spirotrichea</taxon>
        <taxon>Stichotrichia</taxon>
        <taxon>Sporadotrichida</taxon>
        <taxon>Oxytrichidae</taxon>
        <taxon>Stylonychinae</taxon>
        <taxon>Stylonychia</taxon>
    </lineage>
</organism>
<accession>A0A078AF74</accession>
<dbReference type="PANTHER" id="PTHR37028">
    <property type="entry name" value="UNNAMED PRODUCT-RELATED"/>
    <property type="match status" value="1"/>
</dbReference>
<feature type="region of interest" description="Disordered" evidence="1">
    <location>
        <begin position="218"/>
        <end position="241"/>
    </location>
</feature>
<proteinExistence type="predicted"/>
<dbReference type="EMBL" id="CCKQ01009021">
    <property type="protein sequence ID" value="CDW80486.1"/>
    <property type="molecule type" value="Genomic_DNA"/>
</dbReference>
<evidence type="ECO:0000256" key="1">
    <source>
        <dbReference type="SAM" id="MobiDB-lite"/>
    </source>
</evidence>
<dbReference type="InParanoid" id="A0A078AF74"/>